<dbReference type="eggNOG" id="COG0711">
    <property type="taxonomic scope" value="Bacteria"/>
</dbReference>
<keyword evidence="17" id="KW-1185">Reference proteome</keyword>
<organism evidence="16 17">
    <name type="scientific">Desulfonatronospira thiodismutans ASO3-1</name>
    <dbReference type="NCBI Taxonomy" id="555779"/>
    <lineage>
        <taxon>Bacteria</taxon>
        <taxon>Pseudomonadati</taxon>
        <taxon>Thermodesulfobacteriota</taxon>
        <taxon>Desulfovibrionia</taxon>
        <taxon>Desulfovibrionales</taxon>
        <taxon>Desulfonatronovibrionaceae</taxon>
        <taxon>Desulfonatronospira</taxon>
    </lineage>
</organism>
<dbReference type="RefSeq" id="WP_008870949.1">
    <property type="nucleotide sequence ID" value="NZ_ACJN02000003.1"/>
</dbReference>
<evidence type="ECO:0000256" key="4">
    <source>
        <dbReference type="ARBA" id="ARBA00022692"/>
    </source>
</evidence>
<keyword evidence="13" id="KW-1003">Cell membrane</keyword>
<dbReference type="Pfam" id="PF00430">
    <property type="entry name" value="ATP-synt_B"/>
    <property type="match status" value="1"/>
</dbReference>
<accession>D6SSD3</accession>
<comment type="subcellular location">
    <subcellularLocation>
        <location evidence="13">Cell membrane</location>
        <topology evidence="13">Single-pass membrane protein</topology>
    </subcellularLocation>
    <subcellularLocation>
        <location evidence="12">Endomembrane system</location>
        <topology evidence="12">Single-pass membrane protein</topology>
    </subcellularLocation>
</comment>
<comment type="caution">
    <text evidence="16">The sequence shown here is derived from an EMBL/GenBank/DDBJ whole genome shotgun (WGS) entry which is preliminary data.</text>
</comment>
<dbReference type="OrthoDB" id="9794968at2"/>
<dbReference type="CDD" id="cd06503">
    <property type="entry name" value="ATP-synt_Fo_b"/>
    <property type="match status" value="1"/>
</dbReference>
<evidence type="ECO:0000256" key="12">
    <source>
        <dbReference type="ARBA" id="ARBA00037847"/>
    </source>
</evidence>
<comment type="similarity">
    <text evidence="1 13 14">Belongs to the ATPase B chain family.</text>
</comment>
<keyword evidence="7 13" id="KW-0406">Ion transport</keyword>
<dbReference type="PANTHER" id="PTHR33445">
    <property type="entry name" value="ATP SYNTHASE SUBUNIT B', CHLOROPLASTIC"/>
    <property type="match status" value="1"/>
</dbReference>
<evidence type="ECO:0000256" key="10">
    <source>
        <dbReference type="ARBA" id="ARBA00025198"/>
    </source>
</evidence>
<comment type="function">
    <text evidence="10 13">F(1)F(0) ATP synthase produces ATP from ADP in the presence of a proton or sodium gradient. F-type ATPases consist of two structural domains, F(1) containing the extramembraneous catalytic core and F(0) containing the membrane proton channel, linked together by a central stalk and a peripheral stalk. During catalysis, ATP synthesis in the catalytic domain of F(1) is coupled via a rotary mechanism of the central stalk subunits to proton translocation.</text>
</comment>
<evidence type="ECO:0000313" key="16">
    <source>
        <dbReference type="EMBL" id="EFI33599.1"/>
    </source>
</evidence>
<comment type="subunit">
    <text evidence="13">F-type ATPases have 2 components, F(1) - the catalytic core - and F(0) - the membrane proton channel. F(1) has five subunits: alpha(3), beta(3), gamma(1), delta(1), epsilon(1). F(0) has three main subunits: a(1), b(2) and c(10-14). The alpha and beta chains form an alternating ring which encloses part of the gamma chain. F(1) is attached to F(0) by a central stalk formed by the gamma and epsilon chains, while a peripheral stalk is formed by the delta and b chains.</text>
</comment>
<dbReference type="Proteomes" id="UP000005496">
    <property type="component" value="Unassembled WGS sequence"/>
</dbReference>
<proteinExistence type="inferred from homology"/>
<keyword evidence="8 13" id="KW-0472">Membrane</keyword>
<sequence>MIDLDITFFIQLVNFFIVLLLLNLILYKPIRGMLRKRAEIMNQKVEDVESFNSRADEKLKTYEKELEMARLKAQELRQEKKNEGLDTEKQIVQAASDEASSILQSAREKARKEKESALTALKKQVDKFAGHAADRILGKA</sequence>
<dbReference type="InterPro" id="IPR050059">
    <property type="entry name" value="ATP_synthase_B_chain"/>
</dbReference>
<keyword evidence="4 13" id="KW-0812">Transmembrane</keyword>
<evidence type="ECO:0000256" key="2">
    <source>
        <dbReference type="ARBA" id="ARBA00022448"/>
    </source>
</evidence>
<keyword evidence="5 13" id="KW-0375">Hydrogen ion transport</keyword>
<evidence type="ECO:0000256" key="9">
    <source>
        <dbReference type="ARBA" id="ARBA00023310"/>
    </source>
</evidence>
<keyword evidence="9 13" id="KW-0066">ATP synthesis</keyword>
<feature type="coiled-coil region" evidence="15">
    <location>
        <begin position="45"/>
        <end position="127"/>
    </location>
</feature>
<evidence type="ECO:0000256" key="7">
    <source>
        <dbReference type="ARBA" id="ARBA00023065"/>
    </source>
</evidence>
<evidence type="ECO:0000256" key="6">
    <source>
        <dbReference type="ARBA" id="ARBA00022989"/>
    </source>
</evidence>
<reference evidence="16" key="1">
    <citation type="submission" date="2010-05" db="EMBL/GenBank/DDBJ databases">
        <title>The draft genome of Desulfonatronospira thiodismutans ASO3-1.</title>
        <authorList>
            <consortium name="US DOE Joint Genome Institute (JGI-PGF)"/>
            <person name="Lucas S."/>
            <person name="Copeland A."/>
            <person name="Lapidus A."/>
            <person name="Cheng J.-F."/>
            <person name="Bruce D."/>
            <person name="Goodwin L."/>
            <person name="Pitluck S."/>
            <person name="Chertkov O."/>
            <person name="Brettin T."/>
            <person name="Detter J.C."/>
            <person name="Han C."/>
            <person name="Land M.L."/>
            <person name="Hauser L."/>
            <person name="Kyrpides N."/>
            <person name="Mikhailova N."/>
            <person name="Muyzer G."/>
            <person name="Woyke T."/>
        </authorList>
    </citation>
    <scope>NUCLEOTIDE SEQUENCE [LARGE SCALE GENOMIC DNA]</scope>
    <source>
        <strain evidence="16">ASO3-1</strain>
    </source>
</reference>
<keyword evidence="6 13" id="KW-1133">Transmembrane helix</keyword>
<feature type="transmembrane region" description="Helical" evidence="13">
    <location>
        <begin position="6"/>
        <end position="27"/>
    </location>
</feature>
<evidence type="ECO:0000256" key="11">
    <source>
        <dbReference type="ARBA" id="ARBA00025614"/>
    </source>
</evidence>
<dbReference type="PANTHER" id="PTHR33445:SF2">
    <property type="entry name" value="ATP SYNTHASE SUBUNIT B', CHLOROPLASTIC"/>
    <property type="match status" value="1"/>
</dbReference>
<evidence type="ECO:0000313" key="17">
    <source>
        <dbReference type="Proteomes" id="UP000005496"/>
    </source>
</evidence>
<evidence type="ECO:0000256" key="1">
    <source>
        <dbReference type="ARBA" id="ARBA00005513"/>
    </source>
</evidence>
<dbReference type="GO" id="GO:0012505">
    <property type="term" value="C:endomembrane system"/>
    <property type="evidence" value="ECO:0007669"/>
    <property type="project" value="UniProtKB-SubCell"/>
</dbReference>
<keyword evidence="2 13" id="KW-0813">Transport</keyword>
<dbReference type="GO" id="GO:0046961">
    <property type="term" value="F:proton-transporting ATPase activity, rotational mechanism"/>
    <property type="evidence" value="ECO:0007669"/>
    <property type="project" value="TreeGrafter"/>
</dbReference>
<evidence type="ECO:0000256" key="5">
    <source>
        <dbReference type="ARBA" id="ARBA00022781"/>
    </source>
</evidence>
<evidence type="ECO:0000256" key="13">
    <source>
        <dbReference type="HAMAP-Rule" id="MF_01398"/>
    </source>
</evidence>
<protein>
    <recommendedName>
        <fullName evidence="13">ATP synthase subunit b</fullName>
    </recommendedName>
    <alternativeName>
        <fullName evidence="13">ATP synthase F(0) sector subunit b</fullName>
    </alternativeName>
    <alternativeName>
        <fullName evidence="13">ATPase subunit I</fullName>
    </alternativeName>
    <alternativeName>
        <fullName evidence="13">F-type ATPase subunit b</fullName>
        <shortName evidence="13">F-ATPase subunit b</shortName>
    </alternativeName>
</protein>
<evidence type="ECO:0000256" key="8">
    <source>
        <dbReference type="ARBA" id="ARBA00023136"/>
    </source>
</evidence>
<dbReference type="HAMAP" id="MF_01398">
    <property type="entry name" value="ATP_synth_b_bprime"/>
    <property type="match status" value="1"/>
</dbReference>
<dbReference type="GO" id="GO:0005886">
    <property type="term" value="C:plasma membrane"/>
    <property type="evidence" value="ECO:0007669"/>
    <property type="project" value="UniProtKB-SubCell"/>
</dbReference>
<evidence type="ECO:0000256" key="3">
    <source>
        <dbReference type="ARBA" id="ARBA00022547"/>
    </source>
</evidence>
<name>D6SSD3_9BACT</name>
<dbReference type="GO" id="GO:0045259">
    <property type="term" value="C:proton-transporting ATP synthase complex"/>
    <property type="evidence" value="ECO:0007669"/>
    <property type="project" value="UniProtKB-KW"/>
</dbReference>
<keyword evidence="15" id="KW-0175">Coiled coil</keyword>
<evidence type="ECO:0000256" key="15">
    <source>
        <dbReference type="SAM" id="Coils"/>
    </source>
</evidence>
<gene>
    <name evidence="13" type="primary">atpF</name>
    <name evidence="16" type="ORF">Dthio_PD0934</name>
</gene>
<evidence type="ECO:0000256" key="14">
    <source>
        <dbReference type="RuleBase" id="RU003848"/>
    </source>
</evidence>
<dbReference type="GO" id="GO:0046933">
    <property type="term" value="F:proton-transporting ATP synthase activity, rotational mechanism"/>
    <property type="evidence" value="ECO:0007669"/>
    <property type="project" value="UniProtKB-UniRule"/>
</dbReference>
<keyword evidence="3 13" id="KW-0138">CF(0)</keyword>
<dbReference type="InterPro" id="IPR002146">
    <property type="entry name" value="ATP_synth_b/b'su_bac/chlpt"/>
</dbReference>
<dbReference type="AlphaFoldDB" id="D6SSD3"/>
<comment type="function">
    <text evidence="11">Component of the F(0) channel, it forms part of the peripheral stalk, linking F(1) to F(0). The b'-subunit is a diverged and duplicated form of b found in plants and photosynthetic bacteria.</text>
</comment>
<dbReference type="EMBL" id="ACJN02000003">
    <property type="protein sequence ID" value="EFI33599.1"/>
    <property type="molecule type" value="Genomic_DNA"/>
</dbReference>